<dbReference type="Proteomes" id="UP000824192">
    <property type="component" value="Unassembled WGS sequence"/>
</dbReference>
<gene>
    <name evidence="1" type="ORF">H9868_00150</name>
</gene>
<reference evidence="1" key="1">
    <citation type="journal article" date="2021" name="PeerJ">
        <title>Extensive microbial diversity within the chicken gut microbiome revealed by metagenomics and culture.</title>
        <authorList>
            <person name="Gilroy R."/>
            <person name="Ravi A."/>
            <person name="Getino M."/>
            <person name="Pursley I."/>
            <person name="Horton D.L."/>
            <person name="Alikhan N.F."/>
            <person name="Baker D."/>
            <person name="Gharbi K."/>
            <person name="Hall N."/>
            <person name="Watson M."/>
            <person name="Adriaenssens E.M."/>
            <person name="Foster-Nyarko E."/>
            <person name="Jarju S."/>
            <person name="Secka A."/>
            <person name="Antonio M."/>
            <person name="Oren A."/>
            <person name="Chaudhuri R.R."/>
            <person name="La Ragione R."/>
            <person name="Hildebrand F."/>
            <person name="Pallen M.J."/>
        </authorList>
    </citation>
    <scope>NUCLEOTIDE SEQUENCE</scope>
    <source>
        <strain evidence="1">ChiGjej6B6-1540</strain>
    </source>
</reference>
<evidence type="ECO:0000313" key="2">
    <source>
        <dbReference type="Proteomes" id="UP000824192"/>
    </source>
</evidence>
<dbReference type="EMBL" id="DXGA01000004">
    <property type="protein sequence ID" value="HIW92932.1"/>
    <property type="molecule type" value="Genomic_DNA"/>
</dbReference>
<name>A0A9D1RUC5_9FIRM</name>
<accession>A0A9D1RUC5</accession>
<comment type="caution">
    <text evidence="1">The sequence shown here is derived from an EMBL/GenBank/DDBJ whole genome shotgun (WGS) entry which is preliminary data.</text>
</comment>
<reference evidence="1" key="2">
    <citation type="submission" date="2021-04" db="EMBL/GenBank/DDBJ databases">
        <authorList>
            <person name="Gilroy R."/>
        </authorList>
    </citation>
    <scope>NUCLEOTIDE SEQUENCE</scope>
    <source>
        <strain evidence="1">ChiGjej6B6-1540</strain>
    </source>
</reference>
<dbReference type="AlphaFoldDB" id="A0A9D1RUC5"/>
<sequence>MKKKEGKENFHLARFARLPFFDRLEQKIRENFYLACSMYLLFFWKRAAKTRGMFHVKHPDGAGGCFMFHVKHGKQKESAGC</sequence>
<proteinExistence type="predicted"/>
<evidence type="ECO:0000313" key="1">
    <source>
        <dbReference type="EMBL" id="HIW92932.1"/>
    </source>
</evidence>
<protein>
    <submittedName>
        <fullName evidence="1">Uncharacterized protein</fullName>
    </submittedName>
</protein>
<organism evidence="1 2">
    <name type="scientific">Candidatus Flavonifractor merdipullorum</name>
    <dbReference type="NCBI Taxonomy" id="2838590"/>
    <lineage>
        <taxon>Bacteria</taxon>
        <taxon>Bacillati</taxon>
        <taxon>Bacillota</taxon>
        <taxon>Clostridia</taxon>
        <taxon>Eubacteriales</taxon>
        <taxon>Oscillospiraceae</taxon>
        <taxon>Flavonifractor</taxon>
    </lineage>
</organism>